<evidence type="ECO:0000313" key="2">
    <source>
        <dbReference type="Proteomes" id="UP001220256"/>
    </source>
</evidence>
<dbReference type="EMBL" id="JAPVEB010000002">
    <property type="protein sequence ID" value="KAJ5275536.1"/>
    <property type="molecule type" value="Genomic_DNA"/>
</dbReference>
<gene>
    <name evidence="1" type="ORF">N7505_004081</name>
</gene>
<organism evidence="1 2">
    <name type="scientific">Penicillium chrysogenum</name>
    <name type="common">Penicillium notatum</name>
    <dbReference type="NCBI Taxonomy" id="5076"/>
    <lineage>
        <taxon>Eukaryota</taxon>
        <taxon>Fungi</taxon>
        <taxon>Dikarya</taxon>
        <taxon>Ascomycota</taxon>
        <taxon>Pezizomycotina</taxon>
        <taxon>Eurotiomycetes</taxon>
        <taxon>Eurotiomycetidae</taxon>
        <taxon>Eurotiales</taxon>
        <taxon>Aspergillaceae</taxon>
        <taxon>Penicillium</taxon>
        <taxon>Penicillium chrysogenum species complex</taxon>
    </lineage>
</organism>
<protein>
    <submittedName>
        <fullName evidence="1">Uncharacterized protein</fullName>
    </submittedName>
</protein>
<proteinExistence type="predicted"/>
<reference evidence="1 2" key="1">
    <citation type="journal article" date="2023" name="IMA Fungus">
        <title>Comparative genomic study of the Penicillium genus elucidates a diverse pangenome and 15 lateral gene transfer events.</title>
        <authorList>
            <person name="Petersen C."/>
            <person name="Sorensen T."/>
            <person name="Nielsen M.R."/>
            <person name="Sondergaard T.E."/>
            <person name="Sorensen J.L."/>
            <person name="Fitzpatrick D.A."/>
            <person name="Frisvad J.C."/>
            <person name="Nielsen K.L."/>
        </authorList>
    </citation>
    <scope>NUCLEOTIDE SEQUENCE [LARGE SCALE GENOMIC DNA]</scope>
    <source>
        <strain evidence="1 2">IBT 3361</strain>
    </source>
</reference>
<comment type="caution">
    <text evidence="1">The sequence shown here is derived from an EMBL/GenBank/DDBJ whole genome shotgun (WGS) entry which is preliminary data.</text>
</comment>
<name>A0ABQ8WSR6_PENCH</name>
<accession>A0ABQ8WSR6</accession>
<sequence>MYKRRSRVHSQNTRATAQEMTSVIIGMEPDNATMRNAQKNLITHRQDTVDFAAGERSMQEVDLDTLLAPRQITQHFRQ</sequence>
<dbReference type="Proteomes" id="UP001220256">
    <property type="component" value="Unassembled WGS sequence"/>
</dbReference>
<evidence type="ECO:0000313" key="1">
    <source>
        <dbReference type="EMBL" id="KAJ5275536.1"/>
    </source>
</evidence>
<keyword evidence="2" id="KW-1185">Reference proteome</keyword>